<dbReference type="InterPro" id="IPR005025">
    <property type="entry name" value="FMN_Rdtase-like_dom"/>
</dbReference>
<evidence type="ECO:0000256" key="2">
    <source>
        <dbReference type="ARBA" id="ARBA00022643"/>
    </source>
</evidence>
<dbReference type="EMBL" id="BDFE01000007">
    <property type="protein sequence ID" value="GAU07739.1"/>
    <property type="molecule type" value="Genomic_DNA"/>
</dbReference>
<dbReference type="STRING" id="1592317.DPF_0437"/>
<name>A0A194AG35_9BACT</name>
<dbReference type="Gene3D" id="3.40.50.360">
    <property type="match status" value="1"/>
</dbReference>
<keyword evidence="5" id="KW-1185">Reference proteome</keyword>
<comment type="caution">
    <text evidence="4">The sequence shown here is derived from an EMBL/GenBank/DDBJ whole genome shotgun (WGS) entry which is preliminary data.</text>
</comment>
<keyword evidence="2" id="KW-0288">FMN</keyword>
<proteinExistence type="predicted"/>
<dbReference type="PANTHER" id="PTHR43278:SF2">
    <property type="entry name" value="IRON-SULFUR FLAVOPROTEIN"/>
    <property type="match status" value="1"/>
</dbReference>
<dbReference type="InterPro" id="IPR029039">
    <property type="entry name" value="Flavoprotein-like_sf"/>
</dbReference>
<protein>
    <submittedName>
        <fullName evidence="4">FMN reductase</fullName>
    </submittedName>
</protein>
<feature type="domain" description="NADPH-dependent FMN reductase-like" evidence="3">
    <location>
        <begin position="7"/>
        <end position="105"/>
    </location>
</feature>
<evidence type="ECO:0000313" key="5">
    <source>
        <dbReference type="Proteomes" id="UP000095200"/>
    </source>
</evidence>
<dbReference type="AlphaFoldDB" id="A0A194AG35"/>
<accession>A0A194AG35</accession>
<evidence type="ECO:0000256" key="1">
    <source>
        <dbReference type="ARBA" id="ARBA00022630"/>
    </source>
</evidence>
<dbReference type="SUPFAM" id="SSF52218">
    <property type="entry name" value="Flavoproteins"/>
    <property type="match status" value="1"/>
</dbReference>
<dbReference type="Pfam" id="PF03358">
    <property type="entry name" value="FMN_red"/>
    <property type="match status" value="1"/>
</dbReference>
<sequence length="200" mass="21893">MSGPPIIFACSPRSGGNSDAAARAFAAGIEESGGTSTTVYLRDQKILPCKGCSACNPSGRCILRNRDDVESLFACMEAAPFVLFAAPIYFYHVPALFKGFIDRGQSRYVCLPNRDQASVPLPRRRAYVALCAGRPRGENLFKGSLLTLKYFLDVFGFSLHDPELFRSMDDPGDFMASAAALGRMRSLGREAWKQAVRHRG</sequence>
<organism evidence="4 5">
    <name type="scientific">Desulfoplanes formicivorans</name>
    <dbReference type="NCBI Taxonomy" id="1592317"/>
    <lineage>
        <taxon>Bacteria</taxon>
        <taxon>Pseudomonadati</taxon>
        <taxon>Thermodesulfobacteriota</taxon>
        <taxon>Desulfovibrionia</taxon>
        <taxon>Desulfovibrionales</taxon>
        <taxon>Desulfoplanaceae</taxon>
        <taxon>Desulfoplanes</taxon>
    </lineage>
</organism>
<dbReference type="Proteomes" id="UP000095200">
    <property type="component" value="Unassembled WGS sequence"/>
</dbReference>
<evidence type="ECO:0000313" key="4">
    <source>
        <dbReference type="EMBL" id="GAU07739.1"/>
    </source>
</evidence>
<keyword evidence="1" id="KW-0285">Flavoprotein</keyword>
<dbReference type="GO" id="GO:0016491">
    <property type="term" value="F:oxidoreductase activity"/>
    <property type="evidence" value="ECO:0007669"/>
    <property type="project" value="InterPro"/>
</dbReference>
<gene>
    <name evidence="4" type="ORF">DPF_0437</name>
</gene>
<evidence type="ECO:0000259" key="3">
    <source>
        <dbReference type="Pfam" id="PF03358"/>
    </source>
</evidence>
<reference evidence="5" key="1">
    <citation type="submission" date="2016-06" db="EMBL/GenBank/DDBJ databases">
        <title>Draft genome sequence of Desulfoplanes formicivorans strain Pf12B.</title>
        <authorList>
            <person name="Watanabe M."/>
            <person name="Kojima H."/>
            <person name="Fukui M."/>
        </authorList>
    </citation>
    <scope>NUCLEOTIDE SEQUENCE [LARGE SCALE GENOMIC DNA]</scope>
    <source>
        <strain evidence="5">Pf12B</strain>
    </source>
</reference>
<dbReference type="InterPro" id="IPR051796">
    <property type="entry name" value="ISF_SsuE-like"/>
</dbReference>
<dbReference type="PANTHER" id="PTHR43278">
    <property type="entry name" value="NAD(P)H-DEPENDENT FMN-CONTAINING OXIDOREDUCTASE YWQN-RELATED"/>
    <property type="match status" value="1"/>
</dbReference>